<dbReference type="SUPFAM" id="SSF47336">
    <property type="entry name" value="ACP-like"/>
    <property type="match status" value="3"/>
</dbReference>
<dbReference type="Gene3D" id="1.10.1200.10">
    <property type="entry name" value="ACP-like"/>
    <property type="match status" value="3"/>
</dbReference>
<keyword evidence="2" id="KW-0596">Phosphopantetheine</keyword>
<reference evidence="8 9" key="1">
    <citation type="journal article" date="2018" name="PLoS Pathog.">
        <title>Evolution of structural diversity of trichothecenes, a family of toxins produced by plant pathogenic and entomopathogenic fungi.</title>
        <authorList>
            <person name="Proctor R.H."/>
            <person name="McCormick S.P."/>
            <person name="Kim H.S."/>
            <person name="Cardoza R.E."/>
            <person name="Stanley A.M."/>
            <person name="Lindo L."/>
            <person name="Kelly A."/>
            <person name="Brown D.W."/>
            <person name="Lee T."/>
            <person name="Vaughan M.M."/>
            <person name="Alexander N.J."/>
            <person name="Busman M."/>
            <person name="Gutierrez S."/>
        </authorList>
    </citation>
    <scope>NUCLEOTIDE SEQUENCE [LARGE SCALE GENOMIC DNA]</scope>
    <source>
        <strain evidence="8 9">NRRL 3299</strain>
    </source>
</reference>
<dbReference type="Pfam" id="PF00550">
    <property type="entry name" value="PP-binding"/>
    <property type="match status" value="3"/>
</dbReference>
<dbReference type="GO" id="GO:0043041">
    <property type="term" value="P:amino acid activation for nonribosomal peptide biosynthetic process"/>
    <property type="evidence" value="ECO:0007669"/>
    <property type="project" value="TreeGrafter"/>
</dbReference>
<evidence type="ECO:0000259" key="7">
    <source>
        <dbReference type="PROSITE" id="PS50075"/>
    </source>
</evidence>
<dbReference type="FunFam" id="3.40.50.12780:FF:000014">
    <property type="entry name" value="Nonribosomal peptide synthetase 1"/>
    <property type="match status" value="1"/>
</dbReference>
<organism evidence="8 9">
    <name type="scientific">Fusarium sporotrichioides</name>
    <dbReference type="NCBI Taxonomy" id="5514"/>
    <lineage>
        <taxon>Eukaryota</taxon>
        <taxon>Fungi</taxon>
        <taxon>Dikarya</taxon>
        <taxon>Ascomycota</taxon>
        <taxon>Pezizomycotina</taxon>
        <taxon>Sordariomycetes</taxon>
        <taxon>Hypocreomycetidae</taxon>
        <taxon>Hypocreales</taxon>
        <taxon>Nectriaceae</taxon>
        <taxon>Fusarium</taxon>
    </lineage>
</organism>
<dbReference type="InterPro" id="IPR036736">
    <property type="entry name" value="ACP-like_sf"/>
</dbReference>
<dbReference type="NCBIfam" id="NF003417">
    <property type="entry name" value="PRK04813.1"/>
    <property type="match status" value="3"/>
</dbReference>
<evidence type="ECO:0000256" key="2">
    <source>
        <dbReference type="ARBA" id="ARBA00022450"/>
    </source>
</evidence>
<dbReference type="Proteomes" id="UP000266152">
    <property type="component" value="Unassembled WGS sequence"/>
</dbReference>
<feature type="domain" description="Carrier" evidence="7">
    <location>
        <begin position="2135"/>
        <end position="2214"/>
    </location>
</feature>
<dbReference type="CDD" id="cd05918">
    <property type="entry name" value="A_NRPS_SidN3_like"/>
    <property type="match status" value="3"/>
</dbReference>
<comment type="pathway">
    <text evidence="1">Secondary metabolite biosynthesis.</text>
</comment>
<keyword evidence="5" id="KW-0413">Isomerase</keyword>
<dbReference type="EMBL" id="PXOF01000059">
    <property type="protein sequence ID" value="RGP69669.1"/>
    <property type="molecule type" value="Genomic_DNA"/>
</dbReference>
<accession>A0A395SC72</accession>
<dbReference type="Gene3D" id="3.30.559.30">
    <property type="entry name" value="Nonribosomal peptide synthetase, condensation domain"/>
    <property type="match status" value="3"/>
</dbReference>
<dbReference type="InterPro" id="IPR009081">
    <property type="entry name" value="PP-bd_ACP"/>
</dbReference>
<dbReference type="GO" id="GO:0016853">
    <property type="term" value="F:isomerase activity"/>
    <property type="evidence" value="ECO:0007669"/>
    <property type="project" value="UniProtKB-KW"/>
</dbReference>
<dbReference type="Gene3D" id="3.30.300.30">
    <property type="match status" value="3"/>
</dbReference>
<dbReference type="InterPro" id="IPR045851">
    <property type="entry name" value="AMP-bd_C_sf"/>
</dbReference>
<dbReference type="InterPro" id="IPR001242">
    <property type="entry name" value="Condensation_dom"/>
</dbReference>
<comment type="similarity">
    <text evidence="6">Belongs to the NRP synthetase family.</text>
</comment>
<dbReference type="STRING" id="5514.A0A395SC72"/>
<dbReference type="FunFam" id="3.30.300.30:FF:000015">
    <property type="entry name" value="Nonribosomal peptide synthase SidD"/>
    <property type="match status" value="3"/>
</dbReference>
<dbReference type="FunFam" id="3.40.50.980:FF:000001">
    <property type="entry name" value="Non-ribosomal peptide synthetase"/>
    <property type="match status" value="1"/>
</dbReference>
<dbReference type="Pfam" id="PF00668">
    <property type="entry name" value="Condensation"/>
    <property type="match status" value="3"/>
</dbReference>
<feature type="domain" description="Carrier" evidence="7">
    <location>
        <begin position="3215"/>
        <end position="3289"/>
    </location>
</feature>
<feature type="domain" description="Carrier" evidence="7">
    <location>
        <begin position="1051"/>
        <end position="1127"/>
    </location>
</feature>
<dbReference type="GO" id="GO:0044550">
    <property type="term" value="P:secondary metabolite biosynthetic process"/>
    <property type="evidence" value="ECO:0007669"/>
    <property type="project" value="TreeGrafter"/>
</dbReference>
<dbReference type="GO" id="GO:0005737">
    <property type="term" value="C:cytoplasm"/>
    <property type="evidence" value="ECO:0007669"/>
    <property type="project" value="TreeGrafter"/>
</dbReference>
<gene>
    <name evidence="8" type="ORF">FSPOR_4481</name>
</gene>
<evidence type="ECO:0000313" key="8">
    <source>
        <dbReference type="EMBL" id="RGP69669.1"/>
    </source>
</evidence>
<protein>
    <submittedName>
        <fullName evidence="8">Non-ribosomal peptide synthetase</fullName>
    </submittedName>
</protein>
<evidence type="ECO:0000256" key="6">
    <source>
        <dbReference type="ARBA" id="ARBA00029454"/>
    </source>
</evidence>
<dbReference type="NCBIfam" id="TIGR01733">
    <property type="entry name" value="AA-adenyl-dom"/>
    <property type="match status" value="3"/>
</dbReference>
<evidence type="ECO:0000313" key="9">
    <source>
        <dbReference type="Proteomes" id="UP000266152"/>
    </source>
</evidence>
<evidence type="ECO:0000256" key="3">
    <source>
        <dbReference type="ARBA" id="ARBA00022553"/>
    </source>
</evidence>
<dbReference type="PANTHER" id="PTHR45527">
    <property type="entry name" value="NONRIBOSOMAL PEPTIDE SYNTHETASE"/>
    <property type="match status" value="1"/>
</dbReference>
<dbReference type="GO" id="GO:0016874">
    <property type="term" value="F:ligase activity"/>
    <property type="evidence" value="ECO:0007669"/>
    <property type="project" value="UniProtKB-KW"/>
</dbReference>
<dbReference type="PANTHER" id="PTHR45527:SF1">
    <property type="entry name" value="FATTY ACID SYNTHASE"/>
    <property type="match status" value="1"/>
</dbReference>
<dbReference type="Gene3D" id="3.40.50.12780">
    <property type="entry name" value="N-terminal domain of ligase-like"/>
    <property type="match status" value="3"/>
</dbReference>
<evidence type="ECO:0000256" key="4">
    <source>
        <dbReference type="ARBA" id="ARBA00022598"/>
    </source>
</evidence>
<dbReference type="CDD" id="cd19545">
    <property type="entry name" value="FUM14_C_NRPS-like"/>
    <property type="match status" value="3"/>
</dbReference>
<dbReference type="PROSITE" id="PS00012">
    <property type="entry name" value="PHOSPHOPANTETHEINE"/>
    <property type="match status" value="2"/>
</dbReference>
<dbReference type="GO" id="GO:0031177">
    <property type="term" value="F:phosphopantetheine binding"/>
    <property type="evidence" value="ECO:0007669"/>
    <property type="project" value="TreeGrafter"/>
</dbReference>
<dbReference type="PROSITE" id="PS50075">
    <property type="entry name" value="CARRIER"/>
    <property type="match status" value="3"/>
</dbReference>
<dbReference type="PROSITE" id="PS00455">
    <property type="entry name" value="AMP_BINDING"/>
    <property type="match status" value="3"/>
</dbReference>
<dbReference type="InterPro" id="IPR000873">
    <property type="entry name" value="AMP-dep_synth/lig_dom"/>
</dbReference>
<dbReference type="FunFam" id="3.30.559.30:FF:000003">
    <property type="entry name" value="Nonribosomal peptide synthase SidD"/>
    <property type="match status" value="2"/>
</dbReference>
<keyword evidence="4" id="KW-0436">Ligase</keyword>
<proteinExistence type="inferred from homology"/>
<dbReference type="InterPro" id="IPR042099">
    <property type="entry name" value="ANL_N_sf"/>
</dbReference>
<dbReference type="InterPro" id="IPR023213">
    <property type="entry name" value="CAT-like_dom_sf"/>
</dbReference>
<dbReference type="InterPro" id="IPR020845">
    <property type="entry name" value="AMP-binding_CS"/>
</dbReference>
<keyword evidence="3" id="KW-0597">Phosphoprotein</keyword>
<evidence type="ECO:0000256" key="1">
    <source>
        <dbReference type="ARBA" id="ARBA00005179"/>
    </source>
</evidence>
<keyword evidence="9" id="KW-1185">Reference proteome</keyword>
<dbReference type="Gene3D" id="3.30.559.10">
    <property type="entry name" value="Chloramphenicol acetyltransferase-like domain"/>
    <property type="match status" value="3"/>
</dbReference>
<dbReference type="InterPro" id="IPR010071">
    <property type="entry name" value="AA_adenyl_dom"/>
</dbReference>
<dbReference type="SUPFAM" id="SSF52777">
    <property type="entry name" value="CoA-dependent acyltransferases"/>
    <property type="match status" value="6"/>
</dbReference>
<dbReference type="InterPro" id="IPR006162">
    <property type="entry name" value="Ppantetheine_attach_site"/>
</dbReference>
<dbReference type="SUPFAM" id="SSF56801">
    <property type="entry name" value="Acetyl-CoA synthetase-like"/>
    <property type="match status" value="3"/>
</dbReference>
<sequence>MQQPINSQDAVTTLSQVNGQARAAVSAKEQSQDCCIEPFSTLETIDNLDVFMSEVRKQCNLQPGEIVEDAYFCTDAQHSSLESTAGEPQSHVASYVYRLVEDADVGRFKIAWEQCLQACNNLRARVVTFKGSLVQAIIKEQPNWEVNDPSELSVALDNLASIGMSHGGRLCHYALHKDHDGKKYFLFVAHHAVIDSWTMQLILGTLDRFYYGGRTLNLLQQVSLNTHLQKSLDIESACRYWDDQLRDAKPSVVPRLNIPRPSQHCASSLARQIHTTISLSDSHAIAASRENILRAAWALLLSHLSDSENVCFGQLVSGRRAPVAGLDRVLGSVAAIVPICLQVDRTASISCFLQKVQAHAAAMAPYERFGLDNILKANPDARDICNFPSLLVVHPEELDMNGATTRVLERLDDEDLLSRAPAGPHSGYPLVIDCSLLHDHVKLRVWYDPNRASHIQAQAISHQFDRLVQQLLVQDEPLLADVSPQSNWDIEQAIAWNNEHIPEVVEDCVHYAVTRQAQERPNDVAVDAWDGKFTYSELDCAANRLAHYLIDFGVKTEDLVIVCFEKSVWFCVAILAINKAGGAWVPLDPQHPMERHQQVIQQSNATLALASPGVSGLCEDLGLRVITIGETFDQTILNQFPEEASLPPALKVFSRDAAYVLFTSGSTGTPKGFLTEHGAICSSQRAVCKRLKLTSEARMLQFASHVFDACVYESLFTLMVGGCLCVPSDHIRLNKLPEFISERNVTWAAFIPSFLRTLSPDQIPSLQALISGGEAFGRDLLEVWSGKCRLINVWGPAECCPITAIHEWLSPTESPLTIGRPVGSFCWIVDPQNPGMPSPIGCMGEIMIQGPTLLREYLSDKKKTNDTIMTDIPEWMPRRHKSGWNRCYKSGDLAYYNYDGTMEFAGRKDTQIKIRGLRVELGEIEYTIKSVIEVSQVAVETLASENTTILVAYLCFSQESIVALRGHGNDQDEADIFLPLTDLLRRRIQDLREYLQKKLPHYMLPTMFIPCTYMPFITSTKLDRKRLRQLPALLTPKQRAEYSLVNFNKTKPETAIEMSVQGIWASVLNIDRDAIGRHDSFLQLGGDSINVIQLVSLARQQNIGLTVASILRDPRLSSIAASATMCDGRDAVEVPAFSLILYDSKDDLMKQAREQCGVTTTQVIEDIFPCTPLQEGLITLSITQPGSYMARFALYPPPESVMSDLFAALKTTVKQIPILRTRIILVPEGCYQVILSEGITWQPDQKRSLSELQAFAPPNVGYGTPLSIFTMTEDNGRQCVLWDLHHSLYDGFSFLRMTKILHNALGLSSESVHPVPLSNYVEFVRSVDPVATKTYWTSQLEGAHATQFPPKTSKQVGPGAEGNLDHTFRIPHREASNVTLSNLLRGAWALLLSRYSDSDDVVFGCTVSGRSGPVAHIENILGPTLATVPVRVQMDRKDSVTELLERIQQQSNDMIPYEHTGLQAIARYGEAVRQVCQFRSQLIVQPAEIFRAAQTPELGYNLVKSLPSSGRQFDAFPLVLECVVDTDGIIELHVHFDTGVIAPRQIQAICCQYEHIVTQLVTKPTSPISNVSLCASKDVEQIMEWNAQNVPKLIFACVQDLIGEQAKLHPEKVAIDSWDGKFTYAELDNLAESFACHLRSLGVAPEKAVAVCIDKSRWAVIAMLAIMKAGGIYVPLDPASPRSRLQALLGKAHAHVVLVSPTAAPLFSDMGLPTIMVSSQLILELPDLNSGAFFNLDVRPEHAAYIAFTSGSTGQPKGIVVEHAALCSSIMGHGGAYGLGPASRMLQFSNFTFDGSLSEILTPLVFGGTVCIPSDGQRLQNVTKFIQDAQVNVAILTPSFANTMRPEDVPTLDTLVLSGEVLTKDQLDLWCRRVKLINAYGPSEICVDCATYTFQSPEDSPTNIGLAHNATLWIVDPDDHDHLAAIGCVGELLVQGPSLARGYYGDEVKTKEVFLDSVKWLPESKGDKYARLYKTGDLVRYNHDGTIEYLGRKDTQIKLRGQRIELGEIEYTIRKAVTGLEHVAVEVVRRGSIDILVAFLAFSRTQPAASKEDDESRECALAQNDIATKRALASLLSELQALLPAYMVPTIFLPLKHMPFVSSMKIDRKRLRDFVRTISAEDLANYSTASRDTTAPTTEMEFKISDLWAQVLHLGAEDIGKNDNFLRIGGDSINAIQFASLARKHGIKVTVTTIFKDARLCRVAESASFVNGTLFDSDIAPFSLLPLSQDDLLDQAREQCGLGSDQTIEDIYPCTPLQEGIMALTATDQGSYTARHVYKIPQNVDVGRFRQAWCQTVQNCVSLRTRIIITTGMTAQVVVKDDLYWYDEDRIDIKGSMTYGSRLCRYSLTTRDDGNTYFTWMMHHTIFDGWAGNLMREQIQSFYHNGAAPELQPYHRFIEYVTALDRNACERYWGKQLLNAKQTPFPHPQLHYKTERMNIGPSVATACRRIPFIHSSGSSITMATFIRAAWAVLMGRYCDTDDVCFGTSVSGRNAPVPGLDAMVGPAIATVPVRVYIDKEKTVNDFLQDVQSQASEMVAFEQFGLQNIASLSESARQACDFRSLLVIQPAKLLTAVDNSESVMSLTDDVSEGSFNYPLVVQAWTHDDHIQLDVTYDTGVLTGDQITALSTRFDSVIQQLLRDGKRGLLSQVSISTPWDTQQAILWNGETTETVDSCIHDLVAEQAKRRPNAVAINAWDEVFTYTELDKAADKLASYLSRHAVVSGGDLVHVCFEKSAWFFVTILAINKVGAAWVPLDPSHPSGRHQRVVKQTRSRLAVTSATNAKLCSALGLNVVMVDAAFLRSLEEVDGFAHDQTSPRDVAYVLFTSGSTGTPKGVVLEHSSVCTSQLATAKKLGMDSNTVMLQFSAYVFDAFVTEALATLFSGGCVCVPSDQARMEALAEFIQEKNVTWALITPSLARTLQPKDVPSLKVLLLGGEACGRDILKLWHGKARIVNCWGPVEACVMSAFHEWTSPDESPLTIGRPVGGNVWIVEPNDNQLSPVPIGFVGELVIQGPNLLREYLSDPVRTNVAVLPSPKWMPRHMHQQGNRVYKTGDLGYYSPDGTIQFVGRADSQVKIRGLRVELGEVESSIQAVSGARQVAVDVLETRGGKTLVAYICFCADTAETGTGNNDNEQSIFLPVTDDFKGRINDLIRQLAVMLPKYMVPTMFIPCRHMPIITSTKLDRTRLRSLTANLDPSRIAEYSLVDLVKRPPETDMERHAQELFALVLKVQPDTIGRDDSFLKIGGDSISATQLVMLARQRGFNGLTVGTVFQDSRVSHLASVMTSKRGNGHISS</sequence>
<dbReference type="Pfam" id="PF00501">
    <property type="entry name" value="AMP-binding"/>
    <property type="match status" value="3"/>
</dbReference>
<evidence type="ECO:0000256" key="5">
    <source>
        <dbReference type="ARBA" id="ARBA00023235"/>
    </source>
</evidence>
<name>A0A395SC72_FUSSP</name>
<comment type="caution">
    <text evidence="8">The sequence shown here is derived from an EMBL/GenBank/DDBJ whole genome shotgun (WGS) entry which is preliminary data.</text>
</comment>